<dbReference type="Pfam" id="PF01814">
    <property type="entry name" value="Hemerythrin"/>
    <property type="match status" value="1"/>
</dbReference>
<organism evidence="2 3">
    <name type="scientific">Actinomadura bangladeshensis</name>
    <dbReference type="NCBI Taxonomy" id="453573"/>
    <lineage>
        <taxon>Bacteria</taxon>
        <taxon>Bacillati</taxon>
        <taxon>Actinomycetota</taxon>
        <taxon>Actinomycetes</taxon>
        <taxon>Streptosporangiales</taxon>
        <taxon>Thermomonosporaceae</taxon>
        <taxon>Actinomadura</taxon>
    </lineage>
</organism>
<feature type="domain" description="Hemerythrin-like" evidence="1">
    <location>
        <begin position="9"/>
        <end position="98"/>
    </location>
</feature>
<dbReference type="EMBL" id="JAAGLI010000102">
    <property type="protein sequence ID" value="NEA21680.1"/>
    <property type="molecule type" value="Genomic_DNA"/>
</dbReference>
<protein>
    <submittedName>
        <fullName evidence="2">Hemerythrin domain-containing protein</fullName>
    </submittedName>
</protein>
<dbReference type="InterPro" id="IPR012312">
    <property type="entry name" value="Hemerythrin-like"/>
</dbReference>
<sequence>MPTLVQEFTDVFRTEHRGVRDLLLDLVEAFRLRDTERVRELVRAVDAATGPHFRYEEESMYPRLVAVFGAEYVAKLLADHDGAIRTVRRLYALAEYDRLTPRQAERGIELTRRILPHVSDCDGLSIMVETLPADTVEAILATRRDARAAGLTLLTWAATARDRDV</sequence>
<dbReference type="AlphaFoldDB" id="A0A6L9Q873"/>
<dbReference type="Proteomes" id="UP000475532">
    <property type="component" value="Unassembled WGS sequence"/>
</dbReference>
<proteinExistence type="predicted"/>
<evidence type="ECO:0000313" key="3">
    <source>
        <dbReference type="Proteomes" id="UP000475532"/>
    </source>
</evidence>
<name>A0A6L9Q873_9ACTN</name>
<dbReference type="RefSeq" id="WP_163053299.1">
    <property type="nucleotide sequence ID" value="NZ_JAAGLI010000102.1"/>
</dbReference>
<evidence type="ECO:0000259" key="1">
    <source>
        <dbReference type="Pfam" id="PF01814"/>
    </source>
</evidence>
<reference evidence="2 3" key="1">
    <citation type="submission" date="2020-01" db="EMBL/GenBank/DDBJ databases">
        <title>Insect and environment-associated Actinomycetes.</title>
        <authorList>
            <person name="Currrie C."/>
            <person name="Chevrette M."/>
            <person name="Carlson C."/>
            <person name="Stubbendieck R."/>
            <person name="Wendt-Pienkowski E."/>
        </authorList>
    </citation>
    <scope>NUCLEOTIDE SEQUENCE [LARGE SCALE GENOMIC DNA]</scope>
    <source>
        <strain evidence="2 3">SID10258</strain>
    </source>
</reference>
<accession>A0A6L9Q873</accession>
<dbReference type="Gene3D" id="1.20.120.520">
    <property type="entry name" value="nmb1532 protein domain like"/>
    <property type="match status" value="1"/>
</dbReference>
<comment type="caution">
    <text evidence="2">The sequence shown here is derived from an EMBL/GenBank/DDBJ whole genome shotgun (WGS) entry which is preliminary data.</text>
</comment>
<evidence type="ECO:0000313" key="2">
    <source>
        <dbReference type="EMBL" id="NEA21680.1"/>
    </source>
</evidence>
<gene>
    <name evidence="2" type="ORF">G3I70_04080</name>
</gene>